<evidence type="ECO:0000313" key="3">
    <source>
        <dbReference type="EMBL" id="OAQ60770.1"/>
    </source>
</evidence>
<dbReference type="KEGG" id="pchm:VFPPC_06864"/>
<feature type="domain" description="Nudix hydrolase" evidence="2">
    <location>
        <begin position="112"/>
        <end position="261"/>
    </location>
</feature>
<evidence type="ECO:0000313" key="4">
    <source>
        <dbReference type="Proteomes" id="UP000078397"/>
    </source>
</evidence>
<dbReference type="RefSeq" id="XP_018138648.1">
    <property type="nucleotide sequence ID" value="XM_018285830.1"/>
</dbReference>
<evidence type="ECO:0000256" key="1">
    <source>
        <dbReference type="SAM" id="MobiDB-lite"/>
    </source>
</evidence>
<dbReference type="PANTHER" id="PTHR43736:SF1">
    <property type="entry name" value="DIHYDRONEOPTERIN TRIPHOSPHATE DIPHOSPHATASE"/>
    <property type="match status" value="1"/>
</dbReference>
<dbReference type="GeneID" id="28849824"/>
<reference evidence="3 4" key="1">
    <citation type="journal article" date="2016" name="PLoS Pathog.">
        <title>Biosynthesis of antibiotic leucinostatins in bio-control fungus Purpureocillium lilacinum and their inhibition on phytophthora revealed by genome mining.</title>
        <authorList>
            <person name="Wang G."/>
            <person name="Liu Z."/>
            <person name="Lin R."/>
            <person name="Li E."/>
            <person name="Mao Z."/>
            <person name="Ling J."/>
            <person name="Yang Y."/>
            <person name="Yin W.B."/>
            <person name="Xie B."/>
        </authorList>
    </citation>
    <scope>NUCLEOTIDE SEQUENCE [LARGE SCALE GENOMIC DNA]</scope>
    <source>
        <strain evidence="3">170</strain>
    </source>
</reference>
<keyword evidence="4" id="KW-1185">Reference proteome</keyword>
<sequence>MGMLSPQVRRSRRQEALTHQAETRGKQSFGTSESLERLFSLNTTTQRNILSRSPPYSILQLIVPPSLCIALMETDHKSNSIQSGPSSTFTADKSVTDLNVSLKEFLSSQPQFDSVSVGALVFDGSGAAKRILLVQRSEHDSNPSYWEIPGGSCDDADHTLLHSLSRELWEETGLHLRHISQLVGTGRDSSLGRSVVDTGAFFLSRSGLRMVKYSFVVDVQEPIRIRLDPNEHQTYLWASREECVEARVAGSSIKFINHQQETILEAFKLVCN</sequence>
<feature type="region of interest" description="Disordered" evidence="1">
    <location>
        <begin position="1"/>
        <end position="29"/>
    </location>
</feature>
<dbReference type="Proteomes" id="UP000078397">
    <property type="component" value="Unassembled WGS sequence"/>
</dbReference>
<feature type="compositionally biased region" description="Basic and acidic residues" evidence="1">
    <location>
        <begin position="13"/>
        <end position="25"/>
    </location>
</feature>
<organism evidence="3 4">
    <name type="scientific">Pochonia chlamydosporia 170</name>
    <dbReference type="NCBI Taxonomy" id="1380566"/>
    <lineage>
        <taxon>Eukaryota</taxon>
        <taxon>Fungi</taxon>
        <taxon>Dikarya</taxon>
        <taxon>Ascomycota</taxon>
        <taxon>Pezizomycotina</taxon>
        <taxon>Sordariomycetes</taxon>
        <taxon>Hypocreomycetidae</taxon>
        <taxon>Hypocreales</taxon>
        <taxon>Clavicipitaceae</taxon>
        <taxon>Pochonia</taxon>
    </lineage>
</organism>
<dbReference type="InterPro" id="IPR015797">
    <property type="entry name" value="NUDIX_hydrolase-like_dom_sf"/>
</dbReference>
<dbReference type="Gene3D" id="3.90.79.10">
    <property type="entry name" value="Nucleoside Triphosphate Pyrophosphohydrolase"/>
    <property type="match status" value="1"/>
</dbReference>
<dbReference type="InterPro" id="IPR000086">
    <property type="entry name" value="NUDIX_hydrolase_dom"/>
</dbReference>
<dbReference type="Pfam" id="PF00293">
    <property type="entry name" value="NUDIX"/>
    <property type="match status" value="1"/>
</dbReference>
<dbReference type="OrthoDB" id="276276at2759"/>
<dbReference type="PROSITE" id="PS51462">
    <property type="entry name" value="NUDIX"/>
    <property type="match status" value="1"/>
</dbReference>
<dbReference type="CDD" id="cd02883">
    <property type="entry name" value="NUDIX_Hydrolase"/>
    <property type="match status" value="1"/>
</dbReference>
<comment type="caution">
    <text evidence="3">The sequence shown here is derived from an EMBL/GenBank/DDBJ whole genome shotgun (WGS) entry which is preliminary data.</text>
</comment>
<protein>
    <submittedName>
        <fullName evidence="3">NUDIX domain-containing protein</fullName>
    </submittedName>
</protein>
<dbReference type="EMBL" id="LSBJ02000008">
    <property type="protein sequence ID" value="OAQ60770.1"/>
    <property type="molecule type" value="Genomic_DNA"/>
</dbReference>
<dbReference type="AlphaFoldDB" id="A0A179F5Y4"/>
<proteinExistence type="predicted"/>
<dbReference type="PANTHER" id="PTHR43736">
    <property type="entry name" value="ADP-RIBOSE PYROPHOSPHATASE"/>
    <property type="match status" value="1"/>
</dbReference>
<accession>A0A179F5Y4</accession>
<dbReference type="SUPFAM" id="SSF55811">
    <property type="entry name" value="Nudix"/>
    <property type="match status" value="1"/>
</dbReference>
<gene>
    <name evidence="3" type="ORF">VFPPC_06864</name>
</gene>
<evidence type="ECO:0000259" key="2">
    <source>
        <dbReference type="PROSITE" id="PS51462"/>
    </source>
</evidence>
<name>A0A179F5Y4_METCM</name>